<dbReference type="Proteomes" id="UP001281761">
    <property type="component" value="Unassembled WGS sequence"/>
</dbReference>
<sequence length="359" mass="41028">MVDALTQQDSIQDMVFVLFETTEDAATPIRIFIPFDRHFPIQVARQHFQMYFAAQYSIEHAQSIEWHPVSIHDLNNDERVTLTEIDESMSLEDLRQTQNTPDGCDYSSLLVIMTFSSTVLEDPKFQHSQQISDFEDVTCDKYLKRDLPRIARNVIVTIDSSIGPLSQSEFPNYNKRPDEIMPLDTSKFMLKTIGSFRNFENLELPLKDKYEQKPDDQKTRPMTHVVTGSSGIGKSALRFPAITLALSLGANEVCTAKADEYHLRFVRKTNEESPQSTSLPQPDPLLTPLPTASPATTKPTMRVAHVNKPPRDVPITPTMHKYRGVTKNLPNGFLENEKESAYFRQTMNQSHEELTFLRF</sequence>
<reference evidence="2 3" key="1">
    <citation type="journal article" date="2022" name="bioRxiv">
        <title>Genomics of Preaxostyla Flagellates Illuminates Evolutionary Transitions and the Path Towards Mitochondrial Loss.</title>
        <authorList>
            <person name="Novak L.V.F."/>
            <person name="Treitli S.C."/>
            <person name="Pyrih J."/>
            <person name="Halakuc P."/>
            <person name="Pipaliya S.V."/>
            <person name="Vacek V."/>
            <person name="Brzon O."/>
            <person name="Soukal P."/>
            <person name="Eme L."/>
            <person name="Dacks J.B."/>
            <person name="Karnkowska A."/>
            <person name="Elias M."/>
            <person name="Hampl V."/>
        </authorList>
    </citation>
    <scope>NUCLEOTIDE SEQUENCE [LARGE SCALE GENOMIC DNA]</scope>
    <source>
        <strain evidence="2">NAU3</strain>
        <tissue evidence="2">Gut</tissue>
    </source>
</reference>
<gene>
    <name evidence="2" type="ORF">BLNAU_24135</name>
</gene>
<dbReference type="EMBL" id="JARBJD010000575">
    <property type="protein sequence ID" value="KAK2940959.1"/>
    <property type="molecule type" value="Genomic_DNA"/>
</dbReference>
<evidence type="ECO:0000256" key="1">
    <source>
        <dbReference type="SAM" id="MobiDB-lite"/>
    </source>
</evidence>
<proteinExistence type="predicted"/>
<protein>
    <submittedName>
        <fullName evidence="2">Uncharacterized protein</fullName>
    </submittedName>
</protein>
<organism evidence="2 3">
    <name type="scientific">Blattamonas nauphoetae</name>
    <dbReference type="NCBI Taxonomy" id="2049346"/>
    <lineage>
        <taxon>Eukaryota</taxon>
        <taxon>Metamonada</taxon>
        <taxon>Preaxostyla</taxon>
        <taxon>Oxymonadida</taxon>
        <taxon>Blattamonas</taxon>
    </lineage>
</organism>
<comment type="caution">
    <text evidence="2">The sequence shown here is derived from an EMBL/GenBank/DDBJ whole genome shotgun (WGS) entry which is preliminary data.</text>
</comment>
<evidence type="ECO:0000313" key="2">
    <source>
        <dbReference type="EMBL" id="KAK2940959.1"/>
    </source>
</evidence>
<feature type="compositionally biased region" description="Low complexity" evidence="1">
    <location>
        <begin position="288"/>
        <end position="300"/>
    </location>
</feature>
<feature type="region of interest" description="Disordered" evidence="1">
    <location>
        <begin position="268"/>
        <end position="300"/>
    </location>
</feature>
<keyword evidence="3" id="KW-1185">Reference proteome</keyword>
<evidence type="ECO:0000313" key="3">
    <source>
        <dbReference type="Proteomes" id="UP001281761"/>
    </source>
</evidence>
<accession>A0ABQ9WP92</accession>
<name>A0ABQ9WP92_9EUKA</name>